<dbReference type="GO" id="GO:0005886">
    <property type="term" value="C:plasma membrane"/>
    <property type="evidence" value="ECO:0007669"/>
    <property type="project" value="InterPro"/>
</dbReference>
<evidence type="ECO:0000256" key="1">
    <source>
        <dbReference type="ARBA" id="ARBA00004167"/>
    </source>
</evidence>
<feature type="domain" description="Cadherin" evidence="12">
    <location>
        <begin position="514"/>
        <end position="619"/>
    </location>
</feature>
<evidence type="ECO:0000256" key="10">
    <source>
        <dbReference type="ARBA" id="ARBA00023180"/>
    </source>
</evidence>
<dbReference type="PANTHER" id="PTHR24028:SF330">
    <property type="entry name" value="CADHERIN DOMAIN-CONTAINING PROTEIN"/>
    <property type="match status" value="1"/>
</dbReference>
<dbReference type="FunFam" id="2.60.40.60:FF:000066">
    <property type="entry name" value="FAT atypical cadherin 1"/>
    <property type="match status" value="1"/>
</dbReference>
<keyword evidence="5 11" id="KW-0106">Calcium</keyword>
<evidence type="ECO:0000256" key="7">
    <source>
        <dbReference type="ARBA" id="ARBA00022989"/>
    </source>
</evidence>
<evidence type="ECO:0000256" key="11">
    <source>
        <dbReference type="PROSITE-ProRule" id="PRU00043"/>
    </source>
</evidence>
<dbReference type="Pfam" id="PF00028">
    <property type="entry name" value="Cadherin"/>
    <property type="match status" value="4"/>
</dbReference>
<dbReference type="FunFam" id="2.60.40.60:FF:000020">
    <property type="entry name" value="Dachsous cadherin-related 1b"/>
    <property type="match status" value="1"/>
</dbReference>
<reference evidence="13" key="1">
    <citation type="journal article" date="2023" name="Mol. Biol. Evol.">
        <title>Third-Generation Sequencing Reveals the Adaptive Role of the Epigenome in Three Deep-Sea Polychaetes.</title>
        <authorList>
            <person name="Perez M."/>
            <person name="Aroh O."/>
            <person name="Sun Y."/>
            <person name="Lan Y."/>
            <person name="Juniper S.K."/>
            <person name="Young C.R."/>
            <person name="Angers B."/>
            <person name="Qian P.Y."/>
        </authorList>
    </citation>
    <scope>NUCLEOTIDE SEQUENCE</scope>
    <source>
        <strain evidence="13">R07B-5</strain>
    </source>
</reference>
<comment type="caution">
    <text evidence="13">The sequence shown here is derived from an EMBL/GenBank/DDBJ whole genome shotgun (WGS) entry which is preliminary data.</text>
</comment>
<organism evidence="13 14">
    <name type="scientific">Ridgeia piscesae</name>
    <name type="common">Tubeworm</name>
    <dbReference type="NCBI Taxonomy" id="27915"/>
    <lineage>
        <taxon>Eukaryota</taxon>
        <taxon>Metazoa</taxon>
        <taxon>Spiralia</taxon>
        <taxon>Lophotrochozoa</taxon>
        <taxon>Annelida</taxon>
        <taxon>Polychaeta</taxon>
        <taxon>Sedentaria</taxon>
        <taxon>Canalipalpata</taxon>
        <taxon>Sabellida</taxon>
        <taxon>Siboglinidae</taxon>
        <taxon>Ridgeia</taxon>
    </lineage>
</organism>
<accession>A0AAD9PEC6</accession>
<evidence type="ECO:0000313" key="14">
    <source>
        <dbReference type="Proteomes" id="UP001209878"/>
    </source>
</evidence>
<keyword evidence="6" id="KW-0130">Cell adhesion</keyword>
<feature type="domain" description="Cadherin" evidence="12">
    <location>
        <begin position="410"/>
        <end position="513"/>
    </location>
</feature>
<dbReference type="SMART" id="SM00112">
    <property type="entry name" value="CA"/>
    <property type="match status" value="5"/>
</dbReference>
<keyword evidence="8" id="KW-0472">Membrane</keyword>
<proteinExistence type="predicted"/>
<evidence type="ECO:0000256" key="9">
    <source>
        <dbReference type="ARBA" id="ARBA00023157"/>
    </source>
</evidence>
<dbReference type="Proteomes" id="UP001209878">
    <property type="component" value="Unassembled WGS sequence"/>
</dbReference>
<keyword evidence="4" id="KW-0677">Repeat</keyword>
<keyword evidence="7" id="KW-1133">Transmembrane helix</keyword>
<dbReference type="Gene3D" id="2.60.40.60">
    <property type="entry name" value="Cadherins"/>
    <property type="match status" value="7"/>
</dbReference>
<feature type="domain" description="Cadherin" evidence="12">
    <location>
        <begin position="305"/>
        <end position="409"/>
    </location>
</feature>
<keyword evidence="14" id="KW-1185">Reference proteome</keyword>
<evidence type="ECO:0000259" key="12">
    <source>
        <dbReference type="PROSITE" id="PS50268"/>
    </source>
</evidence>
<dbReference type="InterPro" id="IPR050174">
    <property type="entry name" value="Protocadherin/Cadherin-CA"/>
</dbReference>
<evidence type="ECO:0000256" key="5">
    <source>
        <dbReference type="ARBA" id="ARBA00022837"/>
    </source>
</evidence>
<feature type="domain" description="Cadherin" evidence="12">
    <location>
        <begin position="47"/>
        <end position="152"/>
    </location>
</feature>
<gene>
    <name evidence="13" type="ORF">NP493_19g13011</name>
</gene>
<feature type="domain" description="Cadherin" evidence="12">
    <location>
        <begin position="161"/>
        <end position="259"/>
    </location>
</feature>
<dbReference type="FunFam" id="2.60.40.60:FF:000015">
    <property type="entry name" value="FAT atypical cadherin 1"/>
    <property type="match status" value="2"/>
</dbReference>
<evidence type="ECO:0000256" key="2">
    <source>
        <dbReference type="ARBA" id="ARBA00022536"/>
    </source>
</evidence>
<feature type="domain" description="Cadherin" evidence="12">
    <location>
        <begin position="2"/>
        <end position="46"/>
    </location>
</feature>
<dbReference type="InterPro" id="IPR002126">
    <property type="entry name" value="Cadherin-like_dom"/>
</dbReference>
<dbReference type="PROSITE" id="PS50268">
    <property type="entry name" value="CADHERIN_2"/>
    <property type="match status" value="7"/>
</dbReference>
<comment type="subcellular location">
    <subcellularLocation>
        <location evidence="1">Membrane</location>
        <topology evidence="1">Single-pass membrane protein</topology>
    </subcellularLocation>
</comment>
<keyword evidence="10" id="KW-0325">Glycoprotein</keyword>
<dbReference type="AlphaFoldDB" id="A0AAD9PEC6"/>
<dbReference type="InterPro" id="IPR020894">
    <property type="entry name" value="Cadherin_CS"/>
</dbReference>
<evidence type="ECO:0000256" key="6">
    <source>
        <dbReference type="ARBA" id="ARBA00022889"/>
    </source>
</evidence>
<dbReference type="GO" id="GO:0005509">
    <property type="term" value="F:calcium ion binding"/>
    <property type="evidence" value="ECO:0007669"/>
    <property type="project" value="UniProtKB-UniRule"/>
</dbReference>
<dbReference type="FunFam" id="2.60.40.60:FF:000039">
    <property type="entry name" value="FAT atypical cadherin 3"/>
    <property type="match status" value="1"/>
</dbReference>
<keyword evidence="3" id="KW-0812">Transmembrane</keyword>
<evidence type="ECO:0000256" key="8">
    <source>
        <dbReference type="ARBA" id="ARBA00023136"/>
    </source>
</evidence>
<dbReference type="CDD" id="cd11304">
    <property type="entry name" value="Cadherin_repeat"/>
    <property type="match status" value="7"/>
</dbReference>
<dbReference type="EMBL" id="JAODUO010000019">
    <property type="protein sequence ID" value="KAK2192992.1"/>
    <property type="molecule type" value="Genomic_DNA"/>
</dbReference>
<dbReference type="PROSITE" id="PS00232">
    <property type="entry name" value="CADHERIN_1"/>
    <property type="match status" value="4"/>
</dbReference>
<name>A0AAD9PEC6_RIDPI</name>
<dbReference type="PRINTS" id="PR00205">
    <property type="entry name" value="CADHERIN"/>
</dbReference>
<keyword evidence="9" id="KW-1015">Disulfide bond</keyword>
<evidence type="ECO:0000313" key="13">
    <source>
        <dbReference type="EMBL" id="KAK2192992.1"/>
    </source>
</evidence>
<evidence type="ECO:0000256" key="3">
    <source>
        <dbReference type="ARBA" id="ARBA00022692"/>
    </source>
</evidence>
<protein>
    <recommendedName>
        <fullName evidence="12">Cadherin domain-containing protein</fullName>
    </recommendedName>
</protein>
<dbReference type="GO" id="GO:0007156">
    <property type="term" value="P:homophilic cell adhesion via plasma membrane adhesion molecules"/>
    <property type="evidence" value="ECO:0007669"/>
    <property type="project" value="InterPro"/>
</dbReference>
<evidence type="ECO:0000256" key="4">
    <source>
        <dbReference type="ARBA" id="ARBA00022737"/>
    </source>
</evidence>
<keyword evidence="2" id="KW-0245">EGF-like domain</keyword>
<dbReference type="InterPro" id="IPR015919">
    <property type="entry name" value="Cadherin-like_sf"/>
</dbReference>
<sequence length="707" mass="78288">MLDADVLDKVELNVSAHDQANMGSRKTSYARITVHIKDCNDNAPKFRASKPIVTITENKPIGTEVFQARARDADSGDNGYIGYSIVNADTIPFTIDAFTGKITTKQVLDFESMARVYKLRVRASDWGSPYRRESEMVLTVKLKDINDNKPMFEKVNCVGFLSREAPVGKELVMISAIDYDIGNIINYKIVSGDPDDCFELMASSGLLKTRCSLGDLRRDYYSLVVTAMDGKYSADTTTINITVVNNKRNRQLSNNDASFSCEDTAVAKMLSRLIDEAERKSVEQASLGSSTNAVSRNVHVPLFDRNMPKKIVISEGLPVNHKIIGISAVDPDHGYNGRLQYVITAGNEDSVFKMDTHSGDLLVLNTVDRERKDVYTITITVSDMGSPAKSASAILQINVEDINDNAPEFDKDNYYVRVAEDVKLNASILKVHAMDRDEGKNADVAYSIVSDTSLFSVNRQTGDIVVTSALDREKKHEHHIEIRATDGSDVHPLSSVVMVTVAVEDVNDNIPTFVPSSYHVQIREDLPVGAVVMTIVAKDSDHGNSGTVRYALLSGMDDKFEVDREAGTIRILKSLDFETKQRYNITARARDRGQRSWTSRCHVIIDITDVNENLHAPVFSDFVVRGEVAEDSPVNTVVMQVTATDPDADNPTAIPGDYTLTYSIKDGSGLGLFNIDNTGECLVSYISYIFLHQVYSHVMSFQPLHEK</sequence>
<dbReference type="PANTHER" id="PTHR24028">
    <property type="entry name" value="CADHERIN-87A"/>
    <property type="match status" value="1"/>
</dbReference>
<feature type="domain" description="Cadherin" evidence="12">
    <location>
        <begin position="620"/>
        <end position="676"/>
    </location>
</feature>
<dbReference type="SUPFAM" id="SSF49313">
    <property type="entry name" value="Cadherin-like"/>
    <property type="match status" value="6"/>
</dbReference>